<dbReference type="PROSITE" id="PS50030">
    <property type="entry name" value="UBA"/>
    <property type="match status" value="1"/>
</dbReference>
<dbReference type="InParanoid" id="A0A1X7TDF2"/>
<feature type="compositionally biased region" description="Pro residues" evidence="9">
    <location>
        <begin position="417"/>
        <end position="426"/>
    </location>
</feature>
<dbReference type="OMA" id="CRMEFNI"/>
<dbReference type="Gene3D" id="2.40.70.10">
    <property type="entry name" value="Acid Proteases"/>
    <property type="match status" value="1"/>
</dbReference>
<comment type="subcellular location">
    <subcellularLocation>
        <location evidence="1">Cytoplasm</location>
    </subcellularLocation>
</comment>
<feature type="domain" description="Ubiquitin-like" evidence="11">
    <location>
        <begin position="1"/>
        <end position="77"/>
    </location>
</feature>
<protein>
    <recommendedName>
        <fullName evidence="14">UBA domain-containing protein</fullName>
    </recommendedName>
</protein>
<reference evidence="12" key="2">
    <citation type="submission" date="2017-05" db="UniProtKB">
        <authorList>
            <consortium name="EnsemblMetazoa"/>
        </authorList>
    </citation>
    <scope>IDENTIFICATION</scope>
</reference>
<evidence type="ECO:0000256" key="4">
    <source>
        <dbReference type="ARBA" id="ARBA00022490"/>
    </source>
</evidence>
<keyword evidence="3" id="KW-0813">Transport</keyword>
<dbReference type="Pfam" id="PF24669">
    <property type="entry name" value="Ddi2_HDD"/>
    <property type="match status" value="1"/>
</dbReference>
<dbReference type="SUPFAM" id="SSF50630">
    <property type="entry name" value="Acid proteases"/>
    <property type="match status" value="1"/>
</dbReference>
<dbReference type="Gene3D" id="3.10.20.90">
    <property type="entry name" value="Phosphatidylinositol 3-kinase Catalytic Subunit, Chain A, domain 1"/>
    <property type="match status" value="1"/>
</dbReference>
<evidence type="ECO:0000256" key="5">
    <source>
        <dbReference type="ARBA" id="ARBA00022670"/>
    </source>
</evidence>
<dbReference type="InterPro" id="IPR021109">
    <property type="entry name" value="Peptidase_aspartic_dom_sf"/>
</dbReference>
<dbReference type="Pfam" id="PF00240">
    <property type="entry name" value="ubiquitin"/>
    <property type="match status" value="1"/>
</dbReference>
<dbReference type="Pfam" id="PF00627">
    <property type="entry name" value="UBA"/>
    <property type="match status" value="1"/>
</dbReference>
<dbReference type="InterPro" id="IPR000626">
    <property type="entry name" value="Ubiquitin-like_dom"/>
</dbReference>
<dbReference type="Gene3D" id="1.10.8.10">
    <property type="entry name" value="DNA helicase RuvA subunit, C-terminal domain"/>
    <property type="match status" value="1"/>
</dbReference>
<evidence type="ECO:0000313" key="13">
    <source>
        <dbReference type="Proteomes" id="UP000007879"/>
    </source>
</evidence>
<evidence type="ECO:0000256" key="3">
    <source>
        <dbReference type="ARBA" id="ARBA00022448"/>
    </source>
</evidence>
<sequence length="470" mass="52117">MQIVISTIDGNVYPVDVSEELPLNDLKALLSMETNIPQGSLILYHNMQELRERAEGENTLTSLGVQDKDIVVVANRQDVQAPPTTGQTQTQTSVPSGTGTGLPNIDWSSISVSQSRAQPDAAPPPSTEGGLEMGLTPLSGIQTPGGPESFNPETLLQHFLSNPEEMSVLRQRSPQLAEAIATGDINIVKQAILYHREELIELERERQQLEGLDPMSSEYQERLAENIRQRNIRENFETALEYNPEIVTSRVIMLYVQVKVNGVSVKAMVDTGAQMTIMNTKCAERCNVMRLVDRRGAGIAVGVGRQRIIGVVHMCQVQVGQDYLASSFRVLEDQSHELILGLDMLKRHQCIVDLSKGVLRVGTTGAETHFLSEKEVEELSMAQHKQEERGIIEDEDREIASLIQQSEQEYQERTGEAPPPSPPPQLVPEDDIQRVMSAGFTREQAIEGLRECGGDTQRTIAALLARMFRF</sequence>
<evidence type="ECO:0000256" key="1">
    <source>
        <dbReference type="ARBA" id="ARBA00004496"/>
    </source>
</evidence>
<dbReference type="KEGG" id="aqu:100633021"/>
<name>A0A1X7TDF2_AMPQE</name>
<evidence type="ECO:0000259" key="11">
    <source>
        <dbReference type="PROSITE" id="PS50053"/>
    </source>
</evidence>
<keyword evidence="13" id="KW-1185">Reference proteome</keyword>
<dbReference type="SUPFAM" id="SSF46934">
    <property type="entry name" value="UBA-like"/>
    <property type="match status" value="1"/>
</dbReference>
<keyword evidence="7" id="KW-0378">Hydrolase</keyword>
<feature type="compositionally biased region" description="Polar residues" evidence="9">
    <location>
        <begin position="106"/>
        <end position="117"/>
    </location>
</feature>
<dbReference type="CDD" id="cd01796">
    <property type="entry name" value="Ubl_Ddi1_like"/>
    <property type="match status" value="1"/>
</dbReference>
<dbReference type="InterPro" id="IPR019103">
    <property type="entry name" value="Peptidase_aspartic_DDI1-type"/>
</dbReference>
<feature type="domain" description="UBA" evidence="10">
    <location>
        <begin position="426"/>
        <end position="466"/>
    </location>
</feature>
<keyword evidence="8" id="KW-0653">Protein transport</keyword>
<feature type="compositionally biased region" description="Low complexity" evidence="9">
    <location>
        <begin position="82"/>
        <end position="97"/>
    </location>
</feature>
<gene>
    <name evidence="12" type="primary">100633021</name>
</gene>
<dbReference type="PANTHER" id="PTHR15397:SF3">
    <property type="entry name" value="DNA DAMAGE INDUCIBLE 1 HOMOLOG 2"/>
    <property type="match status" value="1"/>
</dbReference>
<dbReference type="SUPFAM" id="SSF54236">
    <property type="entry name" value="Ubiquitin-like"/>
    <property type="match status" value="1"/>
</dbReference>
<feature type="region of interest" description="Disordered" evidence="9">
    <location>
        <begin position="407"/>
        <end position="429"/>
    </location>
</feature>
<dbReference type="AlphaFoldDB" id="A0A1X7TDF2"/>
<dbReference type="GO" id="GO:0006508">
    <property type="term" value="P:proteolysis"/>
    <property type="evidence" value="ECO:0007669"/>
    <property type="project" value="UniProtKB-KW"/>
</dbReference>
<reference evidence="13" key="1">
    <citation type="journal article" date="2010" name="Nature">
        <title>The Amphimedon queenslandica genome and the evolution of animal complexity.</title>
        <authorList>
            <person name="Srivastava M."/>
            <person name="Simakov O."/>
            <person name="Chapman J."/>
            <person name="Fahey B."/>
            <person name="Gauthier M.E."/>
            <person name="Mitros T."/>
            <person name="Richards G.S."/>
            <person name="Conaco C."/>
            <person name="Dacre M."/>
            <person name="Hellsten U."/>
            <person name="Larroux C."/>
            <person name="Putnam N.H."/>
            <person name="Stanke M."/>
            <person name="Adamska M."/>
            <person name="Darling A."/>
            <person name="Degnan S.M."/>
            <person name="Oakley T.H."/>
            <person name="Plachetzki D.C."/>
            <person name="Zhai Y."/>
            <person name="Adamski M."/>
            <person name="Calcino A."/>
            <person name="Cummins S.F."/>
            <person name="Goodstein D.M."/>
            <person name="Harris C."/>
            <person name="Jackson D.J."/>
            <person name="Leys S.P."/>
            <person name="Shu S."/>
            <person name="Woodcroft B.J."/>
            <person name="Vervoort M."/>
            <person name="Kosik K.S."/>
            <person name="Manning G."/>
            <person name="Degnan B.M."/>
            <person name="Rokhsar D.S."/>
        </authorList>
    </citation>
    <scope>NUCLEOTIDE SEQUENCE [LARGE SCALE GENOMIC DNA]</scope>
</reference>
<dbReference type="InterPro" id="IPR009060">
    <property type="entry name" value="UBA-like_sf"/>
</dbReference>
<dbReference type="OrthoDB" id="1047367at2759"/>
<feature type="region of interest" description="Disordered" evidence="9">
    <location>
        <begin position="80"/>
        <end position="146"/>
    </location>
</feature>
<dbReference type="InterPro" id="IPR057273">
    <property type="entry name" value="Ddi1/2_HDD"/>
</dbReference>
<evidence type="ECO:0000313" key="12">
    <source>
        <dbReference type="EnsemblMetazoa" id="Aqu2.1.12607_001"/>
    </source>
</evidence>
<dbReference type="GO" id="GO:0015031">
    <property type="term" value="P:protein transport"/>
    <property type="evidence" value="ECO:0007669"/>
    <property type="project" value="UniProtKB-KW"/>
</dbReference>
<dbReference type="InterPro" id="IPR033882">
    <property type="entry name" value="DDI1_N"/>
</dbReference>
<dbReference type="PANTHER" id="PTHR15397">
    <property type="entry name" value="SODIUM-GLUCOSE COTRANSPORTER REGULATORY PROTEIN -RELATED"/>
    <property type="match status" value="1"/>
</dbReference>
<evidence type="ECO:0000256" key="8">
    <source>
        <dbReference type="ARBA" id="ARBA00022927"/>
    </source>
</evidence>
<dbReference type="InterPro" id="IPR001969">
    <property type="entry name" value="Aspartic_peptidase_AS"/>
</dbReference>
<accession>A0A1X7TDF2</accession>
<dbReference type="PROSITE" id="PS50053">
    <property type="entry name" value="UBIQUITIN_2"/>
    <property type="match status" value="1"/>
</dbReference>
<dbReference type="eggNOG" id="KOG0012">
    <property type="taxonomic scope" value="Eukaryota"/>
</dbReference>
<evidence type="ECO:0000256" key="9">
    <source>
        <dbReference type="SAM" id="MobiDB-lite"/>
    </source>
</evidence>
<dbReference type="SMART" id="SM00165">
    <property type="entry name" value="UBA"/>
    <property type="match status" value="1"/>
</dbReference>
<dbReference type="CDD" id="cd05479">
    <property type="entry name" value="RP_DDI"/>
    <property type="match status" value="1"/>
</dbReference>
<dbReference type="PROSITE" id="PS00141">
    <property type="entry name" value="ASP_PROTEASE"/>
    <property type="match status" value="1"/>
</dbReference>
<dbReference type="InterPro" id="IPR029071">
    <property type="entry name" value="Ubiquitin-like_domsf"/>
</dbReference>
<evidence type="ECO:0000256" key="2">
    <source>
        <dbReference type="ARBA" id="ARBA00009136"/>
    </source>
</evidence>
<evidence type="ECO:0000259" key="10">
    <source>
        <dbReference type="PROSITE" id="PS50030"/>
    </source>
</evidence>
<dbReference type="EnsemblMetazoa" id="XM_003390690.3">
    <property type="protein sequence ID" value="XP_003390738.1"/>
    <property type="gene ID" value="LOC100633021"/>
</dbReference>
<organism evidence="12">
    <name type="scientific">Amphimedon queenslandica</name>
    <name type="common">Sponge</name>
    <dbReference type="NCBI Taxonomy" id="400682"/>
    <lineage>
        <taxon>Eukaryota</taxon>
        <taxon>Metazoa</taxon>
        <taxon>Porifera</taxon>
        <taxon>Demospongiae</taxon>
        <taxon>Heteroscleromorpha</taxon>
        <taxon>Haplosclerida</taxon>
        <taxon>Niphatidae</taxon>
        <taxon>Amphimedon</taxon>
    </lineage>
</organism>
<dbReference type="EnsemblMetazoa" id="Aqu2.1.12607_001">
    <property type="protein sequence ID" value="Aqu2.1.12607_001"/>
    <property type="gene ID" value="Aqu2.1.12607"/>
</dbReference>
<evidence type="ECO:0008006" key="14">
    <source>
        <dbReference type="Google" id="ProtNLM"/>
    </source>
</evidence>
<evidence type="ECO:0000256" key="6">
    <source>
        <dbReference type="ARBA" id="ARBA00022750"/>
    </source>
</evidence>
<dbReference type="STRING" id="400682.A0A1X7TDF2"/>
<dbReference type="Pfam" id="PF09668">
    <property type="entry name" value="Asp_protease"/>
    <property type="match status" value="1"/>
</dbReference>
<keyword evidence="5" id="KW-0645">Protease</keyword>
<dbReference type="CDD" id="cd14291">
    <property type="entry name" value="UBA1_NUB1_like"/>
    <property type="match status" value="1"/>
</dbReference>
<keyword evidence="6" id="KW-0064">Aspartyl protease</keyword>
<dbReference type="InterPro" id="IPR015940">
    <property type="entry name" value="UBA"/>
</dbReference>
<keyword evidence="4" id="KW-0963">Cytoplasm</keyword>
<dbReference type="GO" id="GO:0004190">
    <property type="term" value="F:aspartic-type endopeptidase activity"/>
    <property type="evidence" value="ECO:0007669"/>
    <property type="project" value="UniProtKB-KW"/>
</dbReference>
<comment type="similarity">
    <text evidence="2">Belongs to the DDI1 family.</text>
</comment>
<dbReference type="Proteomes" id="UP000007879">
    <property type="component" value="Unassembled WGS sequence"/>
</dbReference>
<evidence type="ECO:0000256" key="7">
    <source>
        <dbReference type="ARBA" id="ARBA00022801"/>
    </source>
</evidence>
<proteinExistence type="inferred from homology"/>
<dbReference type="GO" id="GO:0005737">
    <property type="term" value="C:cytoplasm"/>
    <property type="evidence" value="ECO:0007669"/>
    <property type="project" value="UniProtKB-SubCell"/>
</dbReference>